<sequence>MRKDFERVAELKERMRSMLDKAEVEKRSLDEKEKETFAALKTEKELLEMKLERRNLDRSNPAFVSVNRPALFANVVDAIVNRRSLDEYGDAVNENGIKVEQRAEVITDASAVANLTPVVIGEIIEPLEKGLVIDKLGIKMQSGCVGELTFPTLAAIEASIMGENVAVTDTKLDIGKITATPKRISISVPVSRRAITQSNLALQNLVLKQMSLGVARVLNKWMFSGAKLANASDGVFVKAAPDATYTAANGIKFKDVVALETKVLDAGVDTTDGTAAYICSPNVYGALKSTPIESGSPRMIIENNIMNGYPVVVTNYMDADALGFGVFSYSAIGQFGDIDIVVDPYTEAKKNKVNFVLNTECDIVVARKEAFAVLKKAA</sequence>
<name>A0A1M6EQX1_9BACE</name>
<comment type="subcellular location">
    <subcellularLocation>
        <location evidence="1">Virion</location>
    </subcellularLocation>
</comment>
<evidence type="ECO:0000256" key="2">
    <source>
        <dbReference type="SAM" id="Coils"/>
    </source>
</evidence>
<dbReference type="NCBIfam" id="TIGR01554">
    <property type="entry name" value="major_cap_HK97"/>
    <property type="match status" value="1"/>
</dbReference>
<keyword evidence="5" id="KW-1185">Reference proteome</keyword>
<dbReference type="SUPFAM" id="SSF56563">
    <property type="entry name" value="Major capsid protein gp5"/>
    <property type="match status" value="1"/>
</dbReference>
<gene>
    <name evidence="4" type="ORF">SAMN05444350_11020</name>
</gene>
<organism evidence="4 5">
    <name type="scientific">Bacteroides stercorirosoris</name>
    <dbReference type="NCBI Taxonomy" id="871324"/>
    <lineage>
        <taxon>Bacteria</taxon>
        <taxon>Pseudomonadati</taxon>
        <taxon>Bacteroidota</taxon>
        <taxon>Bacteroidia</taxon>
        <taxon>Bacteroidales</taxon>
        <taxon>Bacteroidaceae</taxon>
        <taxon>Bacteroides</taxon>
    </lineage>
</organism>
<dbReference type="Pfam" id="PF05065">
    <property type="entry name" value="Phage_capsid"/>
    <property type="match status" value="1"/>
</dbReference>
<protein>
    <submittedName>
        <fullName evidence="4">Phage major capsid protein, HK97 family</fullName>
    </submittedName>
</protein>
<accession>A0A1M6EQX1</accession>
<dbReference type="Gene3D" id="3.30.2320.10">
    <property type="entry name" value="hypothetical protein PF0899 domain"/>
    <property type="match status" value="1"/>
</dbReference>
<dbReference type="GeneID" id="92711985"/>
<dbReference type="eggNOG" id="COG4653">
    <property type="taxonomic scope" value="Bacteria"/>
</dbReference>
<dbReference type="InterPro" id="IPR024455">
    <property type="entry name" value="Phage_capsid"/>
</dbReference>
<dbReference type="Gene3D" id="3.30.2400.10">
    <property type="entry name" value="Major capsid protein gp5"/>
    <property type="match status" value="1"/>
</dbReference>
<dbReference type="AlphaFoldDB" id="A0A1M6EQX1"/>
<keyword evidence="2" id="KW-0175">Coiled coil</keyword>
<dbReference type="EMBL" id="FQZN01000010">
    <property type="protein sequence ID" value="SHI87881.1"/>
    <property type="molecule type" value="Genomic_DNA"/>
</dbReference>
<dbReference type="InterPro" id="IPR054612">
    <property type="entry name" value="Phage_capsid-like_C"/>
</dbReference>
<evidence type="ECO:0000313" key="4">
    <source>
        <dbReference type="EMBL" id="SHI87881.1"/>
    </source>
</evidence>
<dbReference type="Proteomes" id="UP000184192">
    <property type="component" value="Unassembled WGS sequence"/>
</dbReference>
<evidence type="ECO:0000313" key="5">
    <source>
        <dbReference type="Proteomes" id="UP000184192"/>
    </source>
</evidence>
<evidence type="ECO:0000256" key="1">
    <source>
        <dbReference type="ARBA" id="ARBA00004328"/>
    </source>
</evidence>
<feature type="domain" description="Phage capsid-like C-terminal" evidence="3">
    <location>
        <begin position="119"/>
        <end position="375"/>
    </location>
</feature>
<proteinExistence type="predicted"/>
<evidence type="ECO:0000259" key="3">
    <source>
        <dbReference type="Pfam" id="PF05065"/>
    </source>
</evidence>
<feature type="coiled-coil region" evidence="2">
    <location>
        <begin position="8"/>
        <end position="35"/>
    </location>
</feature>
<reference evidence="5" key="1">
    <citation type="submission" date="2016-11" db="EMBL/GenBank/DDBJ databases">
        <authorList>
            <person name="Varghese N."/>
            <person name="Submissions S."/>
        </authorList>
    </citation>
    <scope>NUCLEOTIDE SEQUENCE [LARGE SCALE GENOMIC DNA]</scope>
    <source>
        <strain evidence="5">DSM 26884</strain>
    </source>
</reference>
<dbReference type="RefSeq" id="WP_073313451.1">
    <property type="nucleotide sequence ID" value="NZ_FQZN01000010.1"/>
</dbReference>